<keyword evidence="13" id="KW-0489">Methyltransferase</keyword>
<comment type="cofactor">
    <cofactor evidence="12">
        <name>Mg(2+)</name>
        <dbReference type="ChEBI" id="CHEBI:18420"/>
    </cofactor>
</comment>
<evidence type="ECO:0000256" key="12">
    <source>
        <dbReference type="PIRSR" id="PIRSR605493-1"/>
    </source>
</evidence>
<dbReference type="Gene3D" id="3.50.30.40">
    <property type="entry name" value="Ribonuclease E inhibitor RraA/RraA-like"/>
    <property type="match status" value="1"/>
</dbReference>
<dbReference type="SUPFAM" id="SSF89562">
    <property type="entry name" value="RraA-like"/>
    <property type="match status" value="1"/>
</dbReference>
<comment type="catalytic activity">
    <reaction evidence="11">
        <text>oxaloacetate + H(+) = pyruvate + CO2</text>
        <dbReference type="Rhea" id="RHEA:15641"/>
        <dbReference type="ChEBI" id="CHEBI:15361"/>
        <dbReference type="ChEBI" id="CHEBI:15378"/>
        <dbReference type="ChEBI" id="CHEBI:16452"/>
        <dbReference type="ChEBI" id="CHEBI:16526"/>
        <dbReference type="EC" id="4.1.1.112"/>
    </reaction>
</comment>
<dbReference type="RefSeq" id="WP_068431321.1">
    <property type="nucleotide sequence ID" value="NZ_LVHI01000039.1"/>
</dbReference>
<dbReference type="EC" id="4.1.3.17" evidence="5"/>
<feature type="binding site" evidence="12">
    <location>
        <begin position="93"/>
        <end position="96"/>
    </location>
    <ligand>
        <name>substrate</name>
    </ligand>
</feature>
<feature type="binding site" evidence="12">
    <location>
        <position position="115"/>
    </location>
    <ligand>
        <name>substrate</name>
    </ligand>
</feature>
<keyword evidence="12" id="KW-0479">Metal-binding</keyword>
<evidence type="ECO:0000256" key="6">
    <source>
        <dbReference type="ARBA" id="ARBA00012947"/>
    </source>
</evidence>
<keyword evidence="12" id="KW-0460">Magnesium</keyword>
<comment type="caution">
    <text evidence="13">The sequence shown here is derived from an EMBL/GenBank/DDBJ whole genome shotgun (WGS) entry which is preliminary data.</text>
</comment>
<dbReference type="PANTHER" id="PTHR33254:SF16">
    <property type="entry name" value="BLR3842 PROTEIN"/>
    <property type="match status" value="1"/>
</dbReference>
<dbReference type="AlphaFoldDB" id="A0A177Y798"/>
<comment type="catalytic activity">
    <reaction evidence="1">
        <text>4-hydroxy-4-methyl-2-oxoglutarate = 2 pyruvate</text>
        <dbReference type="Rhea" id="RHEA:22748"/>
        <dbReference type="ChEBI" id="CHEBI:15361"/>
        <dbReference type="ChEBI" id="CHEBI:58276"/>
        <dbReference type="EC" id="4.1.3.17"/>
    </reaction>
</comment>
<evidence type="ECO:0000256" key="5">
    <source>
        <dbReference type="ARBA" id="ARBA00012213"/>
    </source>
</evidence>
<comment type="subunit">
    <text evidence="4">Homotrimer.</text>
</comment>
<protein>
    <recommendedName>
        <fullName evidence="7">Putative 4-hydroxy-4-methyl-2-oxoglutarate aldolase</fullName>
        <ecNumber evidence="6">4.1.1.112</ecNumber>
        <ecNumber evidence="5">4.1.3.17</ecNumber>
    </recommendedName>
    <alternativeName>
        <fullName evidence="10">Oxaloacetate decarboxylase</fullName>
    </alternativeName>
    <alternativeName>
        <fullName evidence="9">RraA-like protein</fullName>
    </alternativeName>
</protein>
<keyword evidence="13" id="KW-0808">Transferase</keyword>
<evidence type="ECO:0000256" key="7">
    <source>
        <dbReference type="ARBA" id="ARBA00016549"/>
    </source>
</evidence>
<evidence type="ECO:0000313" key="13">
    <source>
        <dbReference type="EMBL" id="OAK51384.1"/>
    </source>
</evidence>
<dbReference type="NCBIfam" id="NF006731">
    <property type="entry name" value="PRK09262.1"/>
    <property type="match status" value="1"/>
</dbReference>
<name>A0A177Y798_9NOCA</name>
<evidence type="ECO:0000313" key="14">
    <source>
        <dbReference type="Proteomes" id="UP000077519"/>
    </source>
</evidence>
<sequence>MVHVTTKIDRPAKELVDELGAFSAATIHEAQGRSGAFDSGIKPLDRDMSFCGPAFTVVCHPRDNIMLQVAISYAQPGDVLIVSSGDQPAGQFGDVLANACVARGIAALVTDGGVRDSREIRELGFPVFSKHVCIQGTVKESLGPINQPLVFGGQLVRPGDVIKGDCDGVVLTRREEVRSAIDACRERDAAEAEYIERYKRGETPIQVSNLAAVLESKGLTVDV</sequence>
<comment type="function">
    <text evidence="8">Catalyzes the aldol cleavage of 4-hydroxy-4-methyl-2-oxoglutarate (HMG) into 2 molecules of pyruvate. Also contains a secondary oxaloacetate (OAA) decarboxylase activity due to the common pyruvate enolate transition state formed following C-C bond cleavage in the retro-aldol and decarboxylation reactions.</text>
</comment>
<dbReference type="InterPro" id="IPR005493">
    <property type="entry name" value="RraA/RraA-like"/>
</dbReference>
<feature type="binding site" evidence="12">
    <location>
        <position position="116"/>
    </location>
    <ligand>
        <name>Mg(2+)</name>
        <dbReference type="ChEBI" id="CHEBI:18420"/>
    </ligand>
</feature>
<dbReference type="GO" id="GO:0032259">
    <property type="term" value="P:methylation"/>
    <property type="evidence" value="ECO:0007669"/>
    <property type="project" value="UniProtKB-KW"/>
</dbReference>
<accession>A0A177Y798</accession>
<evidence type="ECO:0000256" key="1">
    <source>
        <dbReference type="ARBA" id="ARBA00001342"/>
    </source>
</evidence>
<keyword evidence="14" id="KW-1185">Reference proteome</keyword>
<dbReference type="GO" id="GO:0008948">
    <property type="term" value="F:oxaloacetate decarboxylase activity"/>
    <property type="evidence" value="ECO:0007669"/>
    <property type="project" value="UniProtKB-EC"/>
</dbReference>
<dbReference type="EC" id="4.1.1.112" evidence="6"/>
<comment type="similarity">
    <text evidence="3">Belongs to the class II aldolase/RraA-like family.</text>
</comment>
<dbReference type="EMBL" id="LVHI01000039">
    <property type="protein sequence ID" value="OAK51384.1"/>
    <property type="molecule type" value="Genomic_DNA"/>
</dbReference>
<evidence type="ECO:0000256" key="11">
    <source>
        <dbReference type="ARBA" id="ARBA00047973"/>
    </source>
</evidence>
<dbReference type="GO" id="GO:0047443">
    <property type="term" value="F:4-hydroxy-4-methyl-2-oxoglutarate aldolase activity"/>
    <property type="evidence" value="ECO:0007669"/>
    <property type="project" value="UniProtKB-EC"/>
</dbReference>
<gene>
    <name evidence="13" type="ORF">A3K89_12370</name>
</gene>
<organism evidence="13 14">
    <name type="scientific">Rhodococcoides kyotonense</name>
    <dbReference type="NCBI Taxonomy" id="398843"/>
    <lineage>
        <taxon>Bacteria</taxon>
        <taxon>Bacillati</taxon>
        <taxon>Actinomycetota</taxon>
        <taxon>Actinomycetes</taxon>
        <taxon>Mycobacteriales</taxon>
        <taxon>Nocardiaceae</taxon>
        <taxon>Rhodococcoides</taxon>
    </lineage>
</organism>
<dbReference type="GO" id="GO:0046872">
    <property type="term" value="F:metal ion binding"/>
    <property type="evidence" value="ECO:0007669"/>
    <property type="project" value="UniProtKB-KW"/>
</dbReference>
<dbReference type="Proteomes" id="UP000077519">
    <property type="component" value="Unassembled WGS sequence"/>
</dbReference>
<reference evidence="13 14" key="1">
    <citation type="submission" date="2016-03" db="EMBL/GenBank/DDBJ databases">
        <title>Genome sequence of Rhodococcus kyotonensis KB10.</title>
        <authorList>
            <person name="Jeong H."/>
            <person name="Hong C.E."/>
            <person name="Jo S.H."/>
            <person name="Park J.M."/>
        </authorList>
    </citation>
    <scope>NUCLEOTIDE SEQUENCE [LARGE SCALE GENOMIC DNA]</scope>
    <source>
        <strain evidence="13 14">KB10</strain>
    </source>
</reference>
<comment type="cofactor">
    <cofactor evidence="2">
        <name>a divalent metal cation</name>
        <dbReference type="ChEBI" id="CHEBI:60240"/>
    </cofactor>
</comment>
<dbReference type="InterPro" id="IPR036704">
    <property type="entry name" value="RraA/RraA-like_sf"/>
</dbReference>
<evidence type="ECO:0000256" key="2">
    <source>
        <dbReference type="ARBA" id="ARBA00001968"/>
    </source>
</evidence>
<dbReference type="Pfam" id="PF03737">
    <property type="entry name" value="RraA-like"/>
    <property type="match status" value="1"/>
</dbReference>
<evidence type="ECO:0000256" key="8">
    <source>
        <dbReference type="ARBA" id="ARBA00025046"/>
    </source>
</evidence>
<dbReference type="PANTHER" id="PTHR33254">
    <property type="entry name" value="4-HYDROXY-4-METHYL-2-OXOGLUTARATE ALDOLASE 3-RELATED"/>
    <property type="match status" value="1"/>
</dbReference>
<dbReference type="GO" id="GO:0008168">
    <property type="term" value="F:methyltransferase activity"/>
    <property type="evidence" value="ECO:0007669"/>
    <property type="project" value="UniProtKB-KW"/>
</dbReference>
<proteinExistence type="inferred from homology"/>
<evidence type="ECO:0000256" key="3">
    <source>
        <dbReference type="ARBA" id="ARBA00008621"/>
    </source>
</evidence>
<dbReference type="CDD" id="cd16841">
    <property type="entry name" value="RraA_family"/>
    <property type="match status" value="1"/>
</dbReference>
<evidence type="ECO:0000256" key="4">
    <source>
        <dbReference type="ARBA" id="ARBA00011233"/>
    </source>
</evidence>
<evidence type="ECO:0000256" key="9">
    <source>
        <dbReference type="ARBA" id="ARBA00030169"/>
    </source>
</evidence>
<evidence type="ECO:0000256" key="10">
    <source>
        <dbReference type="ARBA" id="ARBA00032305"/>
    </source>
</evidence>